<sequence length="164" mass="17994">MSVIKINDQALIDRLELVASRLSDTSPLAAAIAGTFATVTDDNFDMGGRPAWAGRKLSTIKIYERKGLKYGGVLHLSGDLRARVVTSHTQDEAVISNNMPYAAAMHFGIKQGDSGKTTRGAPIPFGDIPARPYMPMDTDGNMQTEAEQEVFLDVDHYWHKIFNP</sequence>
<evidence type="ECO:0000313" key="1">
    <source>
        <dbReference type="EMBL" id="WHP04759.1"/>
    </source>
</evidence>
<dbReference type="NCBIfam" id="TIGR01635">
    <property type="entry name" value="tail_comp_S"/>
    <property type="match status" value="1"/>
</dbReference>
<gene>
    <name evidence="1" type="ORF">QLH32_11915</name>
</gene>
<dbReference type="EMBL" id="CP125669">
    <property type="protein sequence ID" value="WHP04759.1"/>
    <property type="molecule type" value="Genomic_DNA"/>
</dbReference>
<protein>
    <submittedName>
        <fullName evidence="1">Phage virion morphogenesis protein</fullName>
    </submittedName>
</protein>
<dbReference type="RefSeq" id="WP_283266396.1">
    <property type="nucleotide sequence ID" value="NZ_CP125669.1"/>
</dbReference>
<organism evidence="1 2">
    <name type="scientific">Acinetobacter corruptisaponis</name>
    <dbReference type="NCBI Taxonomy" id="3045147"/>
    <lineage>
        <taxon>Bacteria</taxon>
        <taxon>Pseudomonadati</taxon>
        <taxon>Pseudomonadota</taxon>
        <taxon>Gammaproteobacteria</taxon>
        <taxon>Moraxellales</taxon>
        <taxon>Moraxellaceae</taxon>
        <taxon>Acinetobacter</taxon>
    </lineage>
</organism>
<accession>A0ABY8S1I9</accession>
<evidence type="ECO:0000313" key="2">
    <source>
        <dbReference type="Proteomes" id="UP001229836"/>
    </source>
</evidence>
<name>A0ABY8S1I9_9GAMM</name>
<dbReference type="InterPro" id="IPR006522">
    <property type="entry name" value="Phage_virion_morphogenesis"/>
</dbReference>
<dbReference type="Pfam" id="PF05069">
    <property type="entry name" value="Phage_tail_S"/>
    <property type="match status" value="1"/>
</dbReference>
<dbReference type="Proteomes" id="UP001229836">
    <property type="component" value="Chromosome"/>
</dbReference>
<proteinExistence type="predicted"/>
<reference evidence="1 2" key="1">
    <citation type="submission" date="2023-05" db="EMBL/GenBank/DDBJ databases">
        <title>The complete genome of Acinetobacter sp. nov KCTC 92772.</title>
        <authorList>
            <person name="Zhou G."/>
        </authorList>
    </citation>
    <scope>NUCLEOTIDE SEQUENCE [LARGE SCALE GENOMIC DNA]</scope>
    <source>
        <strain evidence="1 2">KCTC 92772</strain>
    </source>
</reference>
<keyword evidence="2" id="KW-1185">Reference proteome</keyword>